<dbReference type="RefSeq" id="WP_096227594.1">
    <property type="nucleotide sequence ID" value="NZ_CP168029.1"/>
</dbReference>
<dbReference type="Gene3D" id="2.40.40.20">
    <property type="match status" value="1"/>
</dbReference>
<dbReference type="GO" id="GO:0046872">
    <property type="term" value="F:metal ion binding"/>
    <property type="evidence" value="ECO:0007669"/>
    <property type="project" value="UniProtKB-KW"/>
</dbReference>
<dbReference type="Gene3D" id="3.40.228.10">
    <property type="entry name" value="Dimethylsulfoxide Reductase, domain 2"/>
    <property type="match status" value="1"/>
</dbReference>
<reference evidence="10" key="1">
    <citation type="submission" date="2018-05" db="EMBL/GenBank/DDBJ databases">
        <title>Genome Sequencing of selected type strains of the family Eggerthellaceae.</title>
        <authorList>
            <person name="Danylec N."/>
            <person name="Stoll D.A."/>
            <person name="Doetsch A."/>
            <person name="Huch M."/>
        </authorList>
    </citation>
    <scope>NUCLEOTIDE SEQUENCE [LARGE SCALE GENOMIC DNA]</scope>
    <source>
        <strain evidence="10">DSM 27213</strain>
    </source>
</reference>
<reference evidence="9" key="2">
    <citation type="journal article" date="2019" name="Int. J. Syst. Evol. Microbiol.">
        <title>Gordonibacter faecihominis is a later heterotypic synonym of Gordonibacter urolithinfaciens.</title>
        <authorList>
            <person name="Danylec N."/>
            <person name="Stoll D.A."/>
            <person name="Huch M."/>
        </authorList>
    </citation>
    <scope>NUCLEOTIDE SEQUENCE</scope>
    <source>
        <strain evidence="9">DSM 27213</strain>
    </source>
</reference>
<dbReference type="PROSITE" id="PS51669">
    <property type="entry name" value="4FE4S_MOW_BIS_MGD"/>
    <property type="match status" value="1"/>
</dbReference>
<gene>
    <name evidence="9" type="ORF">DMP12_03560</name>
    <name evidence="8" type="ORF">GKG38_00600</name>
</gene>
<comment type="similarity">
    <text evidence="1">Belongs to the prokaryotic molybdopterin-containing oxidoreductase family.</text>
</comment>
<dbReference type="Pfam" id="PF01568">
    <property type="entry name" value="Molydop_binding"/>
    <property type="match status" value="1"/>
</dbReference>
<dbReference type="Pfam" id="PF04879">
    <property type="entry name" value="Molybdop_Fe4S4"/>
    <property type="match status" value="1"/>
</dbReference>
<dbReference type="Gene3D" id="3.40.50.740">
    <property type="match status" value="1"/>
</dbReference>
<feature type="domain" description="4Fe-4S Mo/W bis-MGD-type" evidence="7">
    <location>
        <begin position="63"/>
        <end position="122"/>
    </location>
</feature>
<keyword evidence="4" id="KW-0560">Oxidoreductase</keyword>
<dbReference type="InterPro" id="IPR050612">
    <property type="entry name" value="Prok_Mopterin_Oxidored"/>
</dbReference>
<evidence type="ECO:0000313" key="9">
    <source>
        <dbReference type="EMBL" id="ROT91092.1"/>
    </source>
</evidence>
<keyword evidence="2" id="KW-0479">Metal-binding</keyword>
<dbReference type="SUPFAM" id="SSF53706">
    <property type="entry name" value="Formate dehydrogenase/DMSO reductase, domains 1-3"/>
    <property type="match status" value="1"/>
</dbReference>
<evidence type="ECO:0000259" key="7">
    <source>
        <dbReference type="PROSITE" id="PS51669"/>
    </source>
</evidence>
<dbReference type="SUPFAM" id="SSF50692">
    <property type="entry name" value="ADC-like"/>
    <property type="match status" value="1"/>
</dbReference>
<evidence type="ECO:0000256" key="1">
    <source>
        <dbReference type="ARBA" id="ARBA00010312"/>
    </source>
</evidence>
<proteinExistence type="inferred from homology"/>
<evidence type="ECO:0000256" key="6">
    <source>
        <dbReference type="ARBA" id="ARBA00023014"/>
    </source>
</evidence>
<protein>
    <submittedName>
        <fullName evidence="9">Molybdopterin oxidoreductase</fullName>
    </submittedName>
    <submittedName>
        <fullName evidence="8">Molybdopterin-dependent oxidoreductase</fullName>
    </submittedName>
</protein>
<dbReference type="NCBIfam" id="TIGR01409">
    <property type="entry name" value="TAT_signal_seq"/>
    <property type="match status" value="1"/>
</dbReference>
<sequence>MKEHNARAHGPSGPQQTRRGFLKTTAAAGVVACTAGSVAPLAQALADDMTGDGMMDETDGMGLTHVRSTCSPNCTGACGMVAATYDGQVKTLIQAADYENDGYNPRGCLKGTTFNTMMYGDDRLLHPMIRETPYKDGGQLRECTWDEALNFAAKRIREITEHYGADSIAVDYQVPPLNYINKGTFIRLVNMSGWTNFPGYEMNGDLPMFFPETFGCQCEELESYAWEDSRLTLNFGSNIMTTRLPDSHFLTRSQEAGGKVIYFDPNYTVTAAKADEWVRLAPGSDTAVALAMAKVIIDEELYDADFIKTYTDQPLLVNTATGKRVLAADVQGLERPQETPEKREVYVAIVDGAPTAISPTRLEMPSTAALEGTFSLTLEDGSTVEAKPAFQLLKELLERDYTPAKAQNISDVPAETIERLARLTATVKPAHIILGGSAHQYHHGDLKGRALTLLAALTGNIGKLGGGISDYIGQYKVRFKPASWFMPPNANATATPYHYFVNGPTETMSAPYPKNGFHALLTGWANPFDQHAVCDALRKRVESGELEFVMTCDFLHTTTVEYADVVLPGCAWYEKTDVCTTPLHPYIQLQQKAADPPGEARPEIWIFSELARRIDPAWGEQFPNFPPEDSEKQIEAVLEKFLATGGEKVAGITVEDLRRGPVKMNHANPEDKMIPFWDQIHNRTPFPPPSLPNAPGSTDHFVPSGRMEFYKDHDVFLAQGEQLPVWKPLFEDTEYALDPSAREKYPFNYLTRNSLYRVHSNYSSNPMMLELQDGLPRVWMNPDDAMAKGLAEGDEVDVFNDRGHVKGKLVLEPGLYPKQCIFEMGWWARYTGGSSYNTLIYPFINPIHEIYFIGATWSTNMAWNECLCDVRKAGAQ</sequence>
<evidence type="ECO:0000313" key="10">
    <source>
        <dbReference type="Proteomes" id="UP000285258"/>
    </source>
</evidence>
<dbReference type="PANTHER" id="PTHR43742">
    <property type="entry name" value="TRIMETHYLAMINE-N-OXIDE REDUCTASE"/>
    <property type="match status" value="1"/>
</dbReference>
<dbReference type="PROSITE" id="PS51318">
    <property type="entry name" value="TAT"/>
    <property type="match status" value="1"/>
</dbReference>
<dbReference type="InterPro" id="IPR006656">
    <property type="entry name" value="Mopterin_OxRdtase"/>
</dbReference>
<dbReference type="EMBL" id="QIBW01000003">
    <property type="protein sequence ID" value="ROT91092.1"/>
    <property type="molecule type" value="Genomic_DNA"/>
</dbReference>
<comment type="caution">
    <text evidence="9">The sequence shown here is derived from an EMBL/GenBank/DDBJ whole genome shotgun (WGS) entry which is preliminary data.</text>
</comment>
<reference evidence="8 11" key="4">
    <citation type="journal article" date="2019" name="Nat. Med.">
        <title>A library of human gut bacterial isolates paired with longitudinal multiomics data enables mechanistic microbiome research.</title>
        <authorList>
            <person name="Poyet M."/>
            <person name="Groussin M."/>
            <person name="Gibbons S.M."/>
            <person name="Avila-Pacheco J."/>
            <person name="Jiang X."/>
            <person name="Kearney S.M."/>
            <person name="Perrotta A.R."/>
            <person name="Berdy B."/>
            <person name="Zhao S."/>
            <person name="Lieberman T.D."/>
            <person name="Swanson P.K."/>
            <person name="Smith M."/>
            <person name="Roesemann S."/>
            <person name="Alexander J.E."/>
            <person name="Rich S.A."/>
            <person name="Livny J."/>
            <person name="Vlamakis H."/>
            <person name="Clish C."/>
            <person name="Bullock K."/>
            <person name="Deik A."/>
            <person name="Scott J."/>
            <person name="Pierce K.A."/>
            <person name="Xavier R.J."/>
            <person name="Alm E.J."/>
        </authorList>
    </citation>
    <scope>NUCLEOTIDE SEQUENCE [LARGE SCALE GENOMIC DNA]</scope>
    <source>
        <strain evidence="8 11">BIOML-A1</strain>
    </source>
</reference>
<dbReference type="GO" id="GO:0043546">
    <property type="term" value="F:molybdopterin cofactor binding"/>
    <property type="evidence" value="ECO:0007669"/>
    <property type="project" value="InterPro"/>
</dbReference>
<accession>A0A423UM64</accession>
<dbReference type="InterPro" id="IPR019546">
    <property type="entry name" value="TAT_signal_bac_arc"/>
</dbReference>
<evidence type="ECO:0000256" key="5">
    <source>
        <dbReference type="ARBA" id="ARBA00023004"/>
    </source>
</evidence>
<evidence type="ECO:0000256" key="3">
    <source>
        <dbReference type="ARBA" id="ARBA00022729"/>
    </source>
</evidence>
<dbReference type="AlphaFoldDB" id="A0A423UM64"/>
<reference evidence="9" key="3">
    <citation type="journal article" date="2019" name="Microbiol. Resour. Announc.">
        <title>Draft Genome Sequences of Type Strains of Gordonibacter faecihominis, Paraeggerthella hongkongensis, Parvibacter caecicola,Slackia equolifaciens, Slackia faecicanis, and Slackia isoflavoniconvertens.</title>
        <authorList>
            <person name="Danylec N."/>
            <person name="Stoll D.A."/>
            <person name="Dotsch A."/>
            <person name="Huch M."/>
        </authorList>
    </citation>
    <scope>NUCLEOTIDE SEQUENCE</scope>
    <source>
        <strain evidence="9">DSM 27213</strain>
    </source>
</reference>
<dbReference type="GO" id="GO:0051536">
    <property type="term" value="F:iron-sulfur cluster binding"/>
    <property type="evidence" value="ECO:0007669"/>
    <property type="project" value="UniProtKB-KW"/>
</dbReference>
<dbReference type="InterPro" id="IPR006657">
    <property type="entry name" value="MoPterin_dinucl-bd_dom"/>
</dbReference>
<dbReference type="InterPro" id="IPR006311">
    <property type="entry name" value="TAT_signal"/>
</dbReference>
<evidence type="ECO:0000256" key="4">
    <source>
        <dbReference type="ARBA" id="ARBA00023002"/>
    </source>
</evidence>
<keyword evidence="5" id="KW-0408">Iron</keyword>
<dbReference type="Proteomes" id="UP000462865">
    <property type="component" value="Unassembled WGS sequence"/>
</dbReference>
<dbReference type="Proteomes" id="UP000285258">
    <property type="component" value="Unassembled WGS sequence"/>
</dbReference>
<dbReference type="Pfam" id="PF00384">
    <property type="entry name" value="Molybdopterin"/>
    <property type="match status" value="1"/>
</dbReference>
<name>A0A423UM64_9ACTN</name>
<organism evidence="9 10">
    <name type="scientific">Gordonibacter urolithinfaciens</name>
    <dbReference type="NCBI Taxonomy" id="1335613"/>
    <lineage>
        <taxon>Bacteria</taxon>
        <taxon>Bacillati</taxon>
        <taxon>Actinomycetota</taxon>
        <taxon>Coriobacteriia</taxon>
        <taxon>Eggerthellales</taxon>
        <taxon>Eggerthellaceae</taxon>
        <taxon>Gordonibacter</taxon>
    </lineage>
</organism>
<dbReference type="PANTHER" id="PTHR43742:SF6">
    <property type="entry name" value="OXIDOREDUCTASE YYAE-RELATED"/>
    <property type="match status" value="1"/>
</dbReference>
<dbReference type="Gene3D" id="3.40.50.12440">
    <property type="match status" value="2"/>
</dbReference>
<dbReference type="InterPro" id="IPR009010">
    <property type="entry name" value="Asp_de-COase-like_dom_sf"/>
</dbReference>
<dbReference type="GO" id="GO:0016491">
    <property type="term" value="F:oxidoreductase activity"/>
    <property type="evidence" value="ECO:0007669"/>
    <property type="project" value="UniProtKB-KW"/>
</dbReference>
<dbReference type="SMART" id="SM00926">
    <property type="entry name" value="Molybdop_Fe4S4"/>
    <property type="match status" value="1"/>
</dbReference>
<keyword evidence="3" id="KW-0732">Signal</keyword>
<keyword evidence="6" id="KW-0411">Iron-sulfur</keyword>
<dbReference type="InterPro" id="IPR006963">
    <property type="entry name" value="Mopterin_OxRdtase_4Fe-4S_dom"/>
</dbReference>
<evidence type="ECO:0000313" key="8">
    <source>
        <dbReference type="EMBL" id="MSA93595.1"/>
    </source>
</evidence>
<dbReference type="EMBL" id="WKZA01000001">
    <property type="protein sequence ID" value="MSA93595.1"/>
    <property type="molecule type" value="Genomic_DNA"/>
</dbReference>
<evidence type="ECO:0000256" key="2">
    <source>
        <dbReference type="ARBA" id="ARBA00022723"/>
    </source>
</evidence>
<evidence type="ECO:0000313" key="11">
    <source>
        <dbReference type="Proteomes" id="UP000462865"/>
    </source>
</evidence>